<dbReference type="InParanoid" id="A0A2R5GTA6"/>
<evidence type="ECO:0000256" key="1">
    <source>
        <dbReference type="SAM" id="MobiDB-lite"/>
    </source>
</evidence>
<dbReference type="EMBL" id="BEYU01000102">
    <property type="protein sequence ID" value="GBG31621.1"/>
    <property type="molecule type" value="Genomic_DNA"/>
</dbReference>
<reference evidence="2 3" key="1">
    <citation type="submission" date="2017-12" db="EMBL/GenBank/DDBJ databases">
        <title>Sequencing, de novo assembly and annotation of complete genome of a new Thraustochytrid species, strain FCC1311.</title>
        <authorList>
            <person name="Sedici K."/>
            <person name="Godart F."/>
            <person name="Aiese Cigliano R."/>
            <person name="Sanseverino W."/>
            <person name="Barakat M."/>
            <person name="Ortet P."/>
            <person name="Marechal E."/>
            <person name="Cagnac O."/>
            <person name="Amato A."/>
        </authorList>
    </citation>
    <scope>NUCLEOTIDE SEQUENCE [LARGE SCALE GENOMIC DNA]</scope>
</reference>
<gene>
    <name evidence="2" type="ORF">FCC1311_078462</name>
</gene>
<evidence type="ECO:0000313" key="2">
    <source>
        <dbReference type="EMBL" id="GBG31621.1"/>
    </source>
</evidence>
<proteinExistence type="predicted"/>
<dbReference type="AlphaFoldDB" id="A0A2R5GTA6"/>
<organism evidence="2 3">
    <name type="scientific">Hondaea fermentalgiana</name>
    <dbReference type="NCBI Taxonomy" id="2315210"/>
    <lineage>
        <taxon>Eukaryota</taxon>
        <taxon>Sar</taxon>
        <taxon>Stramenopiles</taxon>
        <taxon>Bigyra</taxon>
        <taxon>Labyrinthulomycetes</taxon>
        <taxon>Thraustochytrida</taxon>
        <taxon>Thraustochytriidae</taxon>
        <taxon>Hondaea</taxon>
    </lineage>
</organism>
<comment type="caution">
    <text evidence="2">The sequence shown here is derived from an EMBL/GenBank/DDBJ whole genome shotgun (WGS) entry which is preliminary data.</text>
</comment>
<name>A0A2R5GTA6_9STRA</name>
<keyword evidence="3" id="KW-1185">Reference proteome</keyword>
<protein>
    <submittedName>
        <fullName evidence="2">Uncharacterized protein</fullName>
    </submittedName>
</protein>
<feature type="region of interest" description="Disordered" evidence="1">
    <location>
        <begin position="211"/>
        <end position="236"/>
    </location>
</feature>
<accession>A0A2R5GTA6</accession>
<dbReference type="Proteomes" id="UP000241890">
    <property type="component" value="Unassembled WGS sequence"/>
</dbReference>
<evidence type="ECO:0000313" key="3">
    <source>
        <dbReference type="Proteomes" id="UP000241890"/>
    </source>
</evidence>
<sequence length="306" mass="33923">MSCVGPPVFEKSNSTHVPHDAYQNAGVVWKATGNMGFQEVQQQQFQPSQTQGFQSMPQPQMTTFSGQQPINFQGNNTGMMPQFVQYQPQGGEGGLVMNGNTPIQGQNEYGAMPNQQQFIMGPAQQISVPCGFVSVQSPQGGIYLVPASQLSQQQNMPQQNQQQQAQIYAPQMILTSSPTGQVVLQQQGQQFVPQQFAQMMPVAEQKFNNLSEHDSHHSGSSSGAPSTRKGHEGSETQMLKRKLNDFDQKEKTVWARWIARVWHDGRIVHLGSFVLEDEAGRVVTEWLRANTLSPPRSLSSDEEGEF</sequence>